<name>A0A9W8RYX5_9HYPO</name>
<proteinExistence type="predicted"/>
<evidence type="ECO:0000313" key="2">
    <source>
        <dbReference type="EMBL" id="KAJ4256924.1"/>
    </source>
</evidence>
<dbReference type="Pfam" id="PF11927">
    <property type="entry name" value="HODM_asu-like"/>
    <property type="match status" value="1"/>
</dbReference>
<organism evidence="2 3">
    <name type="scientific">Fusarium torreyae</name>
    <dbReference type="NCBI Taxonomy" id="1237075"/>
    <lineage>
        <taxon>Eukaryota</taxon>
        <taxon>Fungi</taxon>
        <taxon>Dikarya</taxon>
        <taxon>Ascomycota</taxon>
        <taxon>Pezizomycotina</taxon>
        <taxon>Sordariomycetes</taxon>
        <taxon>Hypocreomycetidae</taxon>
        <taxon>Hypocreales</taxon>
        <taxon>Nectriaceae</taxon>
        <taxon>Fusarium</taxon>
    </lineage>
</organism>
<comment type="caution">
    <text evidence="2">The sequence shown here is derived from an EMBL/GenBank/DDBJ whole genome shotgun (WGS) entry which is preliminary data.</text>
</comment>
<sequence length="513" mass="59861">MTSSTAAFAHPQAIFAQAWESLNLALKPSLILLLSFTLLFLLVKLATSNNTLKELLAKPSSLRQWPSQVWNSEKQPQSPANSFLSTFPPSLRDEILAKNDPSAIEIQKVLAKSKPTTSELVKSQLPSTRTQDLSINGQYTPTGFSSQEIRAMGAFPDYSVLSGVPHPKPVPQFDIKTAEFRPFRPFRWTYHQTMSLMKFEPDFWIELERNYFDRLKQRKQLWDQYGTDILNYAPGSELACRELMEMVLQYLCIRYPNSFSLTESNTVFRNNLLNETTNLTTTHPLHVLFQHVPEDFAIMLRDERDGMYYLKAGFICSSIGWTFGTHFERQLRAIHTEVNDYEEKMAKSMDRFFSKMPVNKPIQRGSWFIEDWEPLFVTPTEYKKNGGTRHQGERVTIEQCHLRVDWQTLRRLPLSGAIVFNFKAIFTPMMELRDEPYIPSILYKQITEGKPHLTDAKVHKHIREPVLDALQEWKKEQVERGEIVADWKEETLTESPYYRGWEARWRSRLRFEI</sequence>
<gene>
    <name evidence="2" type="ORF">NW762_009020</name>
</gene>
<keyword evidence="1" id="KW-1133">Transmembrane helix</keyword>
<feature type="transmembrane region" description="Helical" evidence="1">
    <location>
        <begin position="29"/>
        <end position="47"/>
    </location>
</feature>
<reference evidence="2" key="1">
    <citation type="submission" date="2022-09" db="EMBL/GenBank/DDBJ databases">
        <title>Fusarium specimens isolated from Avocado Roots.</title>
        <authorList>
            <person name="Stajich J."/>
            <person name="Roper C."/>
            <person name="Heimlech-Rivalta G."/>
        </authorList>
    </citation>
    <scope>NUCLEOTIDE SEQUENCE</scope>
    <source>
        <strain evidence="2">CF00136</strain>
    </source>
</reference>
<protein>
    <recommendedName>
        <fullName evidence="4">Alpha-1,2-mannosyltransferase</fullName>
    </recommendedName>
</protein>
<dbReference type="OrthoDB" id="5043642at2759"/>
<accession>A0A9W8RYX5</accession>
<keyword evidence="3" id="KW-1185">Reference proteome</keyword>
<evidence type="ECO:0008006" key="4">
    <source>
        <dbReference type="Google" id="ProtNLM"/>
    </source>
</evidence>
<keyword evidence="1" id="KW-0812">Transmembrane</keyword>
<evidence type="ECO:0000256" key="1">
    <source>
        <dbReference type="SAM" id="Phobius"/>
    </source>
</evidence>
<dbReference type="Proteomes" id="UP001152049">
    <property type="component" value="Unassembled WGS sequence"/>
</dbReference>
<dbReference type="AlphaFoldDB" id="A0A9W8RYX5"/>
<dbReference type="EMBL" id="JAOQAZ010000018">
    <property type="protein sequence ID" value="KAJ4256924.1"/>
    <property type="molecule type" value="Genomic_DNA"/>
</dbReference>
<dbReference type="InterPro" id="IPR021848">
    <property type="entry name" value="HODM_asu-like"/>
</dbReference>
<keyword evidence="1" id="KW-0472">Membrane</keyword>
<evidence type="ECO:0000313" key="3">
    <source>
        <dbReference type="Proteomes" id="UP001152049"/>
    </source>
</evidence>